<evidence type="ECO:0000256" key="1">
    <source>
        <dbReference type="ARBA" id="ARBA00022741"/>
    </source>
</evidence>
<protein>
    <submittedName>
        <fullName evidence="7">PAS domain S-box-containing protein</fullName>
    </submittedName>
</protein>
<keyword evidence="2" id="KW-0067">ATP-binding</keyword>
<gene>
    <name evidence="7" type="ORF">SAMN05660649_01738</name>
</gene>
<dbReference type="PROSITE" id="PS50045">
    <property type="entry name" value="SIGMA54_INTERACT_4"/>
    <property type="match status" value="1"/>
</dbReference>
<dbReference type="PROSITE" id="PS00688">
    <property type="entry name" value="SIGMA54_INTERACT_3"/>
    <property type="match status" value="1"/>
</dbReference>
<dbReference type="AlphaFoldDB" id="A0A1I2SA43"/>
<name>A0A1I2SA43_9FIRM</name>
<dbReference type="SUPFAM" id="SSF52540">
    <property type="entry name" value="P-loop containing nucleoside triphosphate hydrolases"/>
    <property type="match status" value="1"/>
</dbReference>
<dbReference type="InterPro" id="IPR035965">
    <property type="entry name" value="PAS-like_dom_sf"/>
</dbReference>
<dbReference type="InterPro" id="IPR058031">
    <property type="entry name" value="AAA_lid_NorR"/>
</dbReference>
<organism evidence="7 8">
    <name type="scientific">Desulfotruncus arcticus DSM 17038</name>
    <dbReference type="NCBI Taxonomy" id="1121424"/>
    <lineage>
        <taxon>Bacteria</taxon>
        <taxon>Bacillati</taxon>
        <taxon>Bacillota</taxon>
        <taxon>Clostridia</taxon>
        <taxon>Eubacteriales</taxon>
        <taxon>Desulfallaceae</taxon>
        <taxon>Desulfotruncus</taxon>
    </lineage>
</organism>
<feature type="domain" description="Sigma-54 factor interaction" evidence="5">
    <location>
        <begin position="151"/>
        <end position="381"/>
    </location>
</feature>
<dbReference type="InterPro" id="IPR000014">
    <property type="entry name" value="PAS"/>
</dbReference>
<keyword evidence="3" id="KW-0805">Transcription regulation</keyword>
<sequence>MFYPEDMPEGNYSPEKILKTIFENSNEGLLVIGENGKVLQINDSLALTLKSSPDKMIGKPLTDVCKHSGLRKLIKIIKNGVPELGKIDSIDGRSFLADYLPIRNNQHIQGALAKIKFLNPERNENQDLDEHTTKAKATKKQAAVFYSVDQIIGSSPQLMDLKETLLKVAPRNSNILITGESGTGKELFAQAVHTASLRRSGPFIKINCAAIPDTLLESEFFGYEEGAFTGGKKGGQVGKLELANSGTVFLDEIGDLSFALQAKLLRFIQEKEIQKLGAGDAKISDVRVVVATNVNLEQMVKYKKFREDLYYRLNVVNFSIPPLRERKEEIFELVECFLEKFNRLFGFQVTAISEEVEAVFLKYSWPGNVRELENVIERAFNVIEGNVIEKQHLPSHLITLLESDNQGTGKSVFQQENDLGITFSEGQTLEEIMNRTEKLIIIQALKNSKGNKAKASQMLGISRPGLYKKLVKYNLA</sequence>
<dbReference type="Proteomes" id="UP000199337">
    <property type="component" value="Unassembled WGS sequence"/>
</dbReference>
<dbReference type="InterPro" id="IPR025944">
    <property type="entry name" value="Sigma_54_int_dom_CS"/>
</dbReference>
<dbReference type="InterPro" id="IPR002078">
    <property type="entry name" value="Sigma_54_int"/>
</dbReference>
<keyword evidence="1" id="KW-0547">Nucleotide-binding</keyword>
<dbReference type="Pfam" id="PF02954">
    <property type="entry name" value="HTH_8"/>
    <property type="match status" value="1"/>
</dbReference>
<dbReference type="PANTHER" id="PTHR32071">
    <property type="entry name" value="TRANSCRIPTIONAL REGULATORY PROTEIN"/>
    <property type="match status" value="1"/>
</dbReference>
<evidence type="ECO:0000313" key="7">
    <source>
        <dbReference type="EMBL" id="SFG46926.1"/>
    </source>
</evidence>
<reference evidence="8" key="1">
    <citation type="submission" date="2016-10" db="EMBL/GenBank/DDBJ databases">
        <authorList>
            <person name="Varghese N."/>
            <person name="Submissions S."/>
        </authorList>
    </citation>
    <scope>NUCLEOTIDE SEQUENCE [LARGE SCALE GENOMIC DNA]</scope>
    <source>
        <strain evidence="8">DSM 17038</strain>
    </source>
</reference>
<evidence type="ECO:0000256" key="4">
    <source>
        <dbReference type="ARBA" id="ARBA00023163"/>
    </source>
</evidence>
<evidence type="ECO:0000256" key="3">
    <source>
        <dbReference type="ARBA" id="ARBA00023015"/>
    </source>
</evidence>
<dbReference type="Pfam" id="PF25601">
    <property type="entry name" value="AAA_lid_14"/>
    <property type="match status" value="1"/>
</dbReference>
<dbReference type="InterPro" id="IPR027417">
    <property type="entry name" value="P-loop_NTPase"/>
</dbReference>
<dbReference type="SUPFAM" id="SSF55785">
    <property type="entry name" value="PYP-like sensor domain (PAS domain)"/>
    <property type="match status" value="1"/>
</dbReference>
<dbReference type="Gene3D" id="1.10.10.60">
    <property type="entry name" value="Homeodomain-like"/>
    <property type="match status" value="1"/>
</dbReference>
<dbReference type="PANTHER" id="PTHR32071:SF57">
    <property type="entry name" value="C4-DICARBOXYLATE TRANSPORT TRANSCRIPTIONAL REGULATORY PROTEIN DCTD"/>
    <property type="match status" value="1"/>
</dbReference>
<keyword evidence="4" id="KW-0804">Transcription</keyword>
<dbReference type="InterPro" id="IPR009057">
    <property type="entry name" value="Homeodomain-like_sf"/>
</dbReference>
<proteinExistence type="predicted"/>
<dbReference type="GO" id="GO:0043565">
    <property type="term" value="F:sequence-specific DNA binding"/>
    <property type="evidence" value="ECO:0007669"/>
    <property type="project" value="InterPro"/>
</dbReference>
<dbReference type="EMBL" id="FOOX01000005">
    <property type="protein sequence ID" value="SFG46926.1"/>
    <property type="molecule type" value="Genomic_DNA"/>
</dbReference>
<evidence type="ECO:0000313" key="8">
    <source>
        <dbReference type="Proteomes" id="UP000199337"/>
    </source>
</evidence>
<dbReference type="PROSITE" id="PS50112">
    <property type="entry name" value="PAS"/>
    <property type="match status" value="1"/>
</dbReference>
<evidence type="ECO:0000259" key="5">
    <source>
        <dbReference type="PROSITE" id="PS50045"/>
    </source>
</evidence>
<dbReference type="InterPro" id="IPR003593">
    <property type="entry name" value="AAA+_ATPase"/>
</dbReference>
<dbReference type="Gene3D" id="3.40.50.300">
    <property type="entry name" value="P-loop containing nucleotide triphosphate hydrolases"/>
    <property type="match status" value="1"/>
</dbReference>
<evidence type="ECO:0000256" key="2">
    <source>
        <dbReference type="ARBA" id="ARBA00022840"/>
    </source>
</evidence>
<dbReference type="CDD" id="cd00130">
    <property type="entry name" value="PAS"/>
    <property type="match status" value="1"/>
</dbReference>
<dbReference type="PRINTS" id="PR01590">
    <property type="entry name" value="HTHFIS"/>
</dbReference>
<dbReference type="SUPFAM" id="SSF46689">
    <property type="entry name" value="Homeodomain-like"/>
    <property type="match status" value="1"/>
</dbReference>
<accession>A0A1I2SA43</accession>
<dbReference type="GO" id="GO:0006355">
    <property type="term" value="P:regulation of DNA-templated transcription"/>
    <property type="evidence" value="ECO:0007669"/>
    <property type="project" value="InterPro"/>
</dbReference>
<dbReference type="Pfam" id="PF00158">
    <property type="entry name" value="Sigma54_activat"/>
    <property type="match status" value="1"/>
</dbReference>
<evidence type="ECO:0000259" key="6">
    <source>
        <dbReference type="PROSITE" id="PS50112"/>
    </source>
</evidence>
<dbReference type="FunFam" id="3.40.50.300:FF:000006">
    <property type="entry name" value="DNA-binding transcriptional regulator NtrC"/>
    <property type="match status" value="1"/>
</dbReference>
<feature type="domain" description="PAS" evidence="6">
    <location>
        <begin position="14"/>
        <end position="59"/>
    </location>
</feature>
<dbReference type="Gene3D" id="3.30.450.20">
    <property type="entry name" value="PAS domain"/>
    <property type="match status" value="1"/>
</dbReference>
<dbReference type="SMART" id="SM00091">
    <property type="entry name" value="PAS"/>
    <property type="match status" value="1"/>
</dbReference>
<keyword evidence="8" id="KW-1185">Reference proteome</keyword>
<dbReference type="InterPro" id="IPR025662">
    <property type="entry name" value="Sigma_54_int_dom_ATP-bd_1"/>
</dbReference>
<dbReference type="GO" id="GO:0005524">
    <property type="term" value="F:ATP binding"/>
    <property type="evidence" value="ECO:0007669"/>
    <property type="project" value="UniProtKB-KW"/>
</dbReference>
<dbReference type="SMART" id="SM00382">
    <property type="entry name" value="AAA"/>
    <property type="match status" value="1"/>
</dbReference>
<dbReference type="PROSITE" id="PS00675">
    <property type="entry name" value="SIGMA54_INTERACT_1"/>
    <property type="match status" value="1"/>
</dbReference>
<dbReference type="InterPro" id="IPR002197">
    <property type="entry name" value="HTH_Fis"/>
</dbReference>
<dbReference type="CDD" id="cd00009">
    <property type="entry name" value="AAA"/>
    <property type="match status" value="1"/>
</dbReference>
<dbReference type="Gene3D" id="1.10.8.60">
    <property type="match status" value="1"/>
</dbReference>
<dbReference type="STRING" id="341036.SAMN05660649_01738"/>